<dbReference type="RefSeq" id="WP_220116083.1">
    <property type="nucleotide sequence ID" value="NZ_JAHZUY010000005.1"/>
</dbReference>
<dbReference type="InterPro" id="IPR050147">
    <property type="entry name" value="Ser/Thr_Dehydratase"/>
</dbReference>
<accession>A0ABS7EYZ2</accession>
<evidence type="ECO:0000313" key="5">
    <source>
        <dbReference type="EMBL" id="MBW8268575.1"/>
    </source>
</evidence>
<dbReference type="PANTHER" id="PTHR48078">
    <property type="entry name" value="THREONINE DEHYDRATASE, MITOCHONDRIAL-RELATED"/>
    <property type="match status" value="1"/>
</dbReference>
<dbReference type="PANTHER" id="PTHR48078:SF6">
    <property type="entry name" value="L-THREONINE DEHYDRATASE CATABOLIC TDCB"/>
    <property type="match status" value="1"/>
</dbReference>
<evidence type="ECO:0000259" key="4">
    <source>
        <dbReference type="Pfam" id="PF00291"/>
    </source>
</evidence>
<reference evidence="5 6" key="1">
    <citation type="submission" date="2021-08" db="EMBL/GenBank/DDBJ databases">
        <title>Caldovatus sediminis gen. nov., sp. nov., a moderately thermophilic bacterium isolated from a hot spring.</title>
        <authorList>
            <person name="Hu C.-J."/>
            <person name="Li W.-J."/>
            <person name="Xian W.-D."/>
        </authorList>
    </citation>
    <scope>NUCLEOTIDE SEQUENCE [LARGE SCALE GENOMIC DNA]</scope>
    <source>
        <strain evidence="5 6">SYSU G05006</strain>
    </source>
</reference>
<proteinExistence type="predicted"/>
<evidence type="ECO:0000256" key="1">
    <source>
        <dbReference type="ARBA" id="ARBA00001933"/>
    </source>
</evidence>
<protein>
    <submittedName>
        <fullName evidence="5">Pyridoxal-phosphate dependent enzyme</fullName>
    </submittedName>
</protein>
<comment type="cofactor">
    <cofactor evidence="1">
        <name>pyridoxal 5'-phosphate</name>
        <dbReference type="ChEBI" id="CHEBI:597326"/>
    </cofactor>
</comment>
<feature type="domain" description="Tryptophan synthase beta chain-like PALP" evidence="4">
    <location>
        <begin position="66"/>
        <end position="358"/>
    </location>
</feature>
<sequence length="375" mass="39505">MTQPVAYLDPRTGRTWPLEPPRWCGDDRAPLLLTPLPGLRRDAIRRERRSLWRYAAALPFAPEDPISLGEGCTPLVPRRIAGATALLKCEWFMPTGSFKDRGASVMLSLLRAQGVREVLEDSSGNGGAAVAAYAAAGGMRAKILVPAGTSPAKTVQARASGAAIELVSGSRQDCAEEALRQAERIFYASHNWHPFFLHGTKTLAYELWEDLGFRAPDNVIVPCGAGSNVLGCGIGFEELRRAGEIARPPRIFAAQPENCAPIARAFLGAPAAAPAPTIAEGTAIARPIRLPEVLQVLRETGGGAVMLGEAEIGAATLDLARGGVYVEPTSAQAAAAFAKLLASGTIRAEETTVVVLTGSGLKATPRIAELMGVSL</sequence>
<evidence type="ECO:0000256" key="2">
    <source>
        <dbReference type="ARBA" id="ARBA00022898"/>
    </source>
</evidence>
<gene>
    <name evidence="5" type="ORF">K1J50_03650</name>
</gene>
<dbReference type="EMBL" id="JAHZUY010000005">
    <property type="protein sequence ID" value="MBW8268575.1"/>
    <property type="molecule type" value="Genomic_DNA"/>
</dbReference>
<dbReference type="InterPro" id="IPR036052">
    <property type="entry name" value="TrpB-like_PALP_sf"/>
</dbReference>
<dbReference type="Pfam" id="PF00291">
    <property type="entry name" value="PALP"/>
    <property type="match status" value="1"/>
</dbReference>
<dbReference type="InterPro" id="IPR001926">
    <property type="entry name" value="TrpB-like_PALP"/>
</dbReference>
<dbReference type="SUPFAM" id="SSF53686">
    <property type="entry name" value="Tryptophan synthase beta subunit-like PLP-dependent enzymes"/>
    <property type="match status" value="1"/>
</dbReference>
<comment type="caution">
    <text evidence="5">The sequence shown here is derived from an EMBL/GenBank/DDBJ whole genome shotgun (WGS) entry which is preliminary data.</text>
</comment>
<evidence type="ECO:0000256" key="3">
    <source>
        <dbReference type="ARBA" id="ARBA00023239"/>
    </source>
</evidence>
<dbReference type="Proteomes" id="UP001519924">
    <property type="component" value="Unassembled WGS sequence"/>
</dbReference>
<dbReference type="InterPro" id="IPR000634">
    <property type="entry name" value="Ser/Thr_deHydtase_PyrdxlP-BS"/>
</dbReference>
<evidence type="ECO:0000313" key="6">
    <source>
        <dbReference type="Proteomes" id="UP001519924"/>
    </source>
</evidence>
<organism evidence="5 6">
    <name type="scientific">Caldovatus aquaticus</name>
    <dbReference type="NCBI Taxonomy" id="2865671"/>
    <lineage>
        <taxon>Bacteria</taxon>
        <taxon>Pseudomonadati</taxon>
        <taxon>Pseudomonadota</taxon>
        <taxon>Alphaproteobacteria</taxon>
        <taxon>Acetobacterales</taxon>
        <taxon>Roseomonadaceae</taxon>
        <taxon>Caldovatus</taxon>
    </lineage>
</organism>
<dbReference type="Gene3D" id="3.40.50.1100">
    <property type="match status" value="2"/>
</dbReference>
<dbReference type="PROSITE" id="PS00165">
    <property type="entry name" value="DEHYDRATASE_SER_THR"/>
    <property type="match status" value="1"/>
</dbReference>
<name>A0ABS7EYZ2_9PROT</name>
<keyword evidence="6" id="KW-1185">Reference proteome</keyword>
<keyword evidence="3" id="KW-0456">Lyase</keyword>
<keyword evidence="2" id="KW-0663">Pyridoxal phosphate</keyword>